<dbReference type="GO" id="GO:0008270">
    <property type="term" value="F:zinc ion binding"/>
    <property type="evidence" value="ECO:0007669"/>
    <property type="project" value="UniProtKB-KW"/>
</dbReference>
<keyword evidence="1" id="KW-0862">Zinc</keyword>
<feature type="zinc finger region" description="C3H1-type" evidence="1">
    <location>
        <begin position="35"/>
        <end position="64"/>
    </location>
</feature>
<dbReference type="InterPro" id="IPR045860">
    <property type="entry name" value="Snake_toxin-like_sf"/>
</dbReference>
<keyword evidence="1" id="KW-0863">Zinc-finger</keyword>
<keyword evidence="5" id="KW-1185">Reference proteome</keyword>
<evidence type="ECO:0000256" key="2">
    <source>
        <dbReference type="SAM" id="SignalP"/>
    </source>
</evidence>
<feature type="signal peptide" evidence="2">
    <location>
        <begin position="1"/>
        <end position="19"/>
    </location>
</feature>
<evidence type="ECO:0000259" key="3">
    <source>
        <dbReference type="PROSITE" id="PS50103"/>
    </source>
</evidence>
<keyword evidence="1" id="KW-0479">Metal-binding</keyword>
<name>A0A2B4RVH1_STYPI</name>
<keyword evidence="2" id="KW-0732">Signal</keyword>
<proteinExistence type="predicted"/>
<comment type="caution">
    <text evidence="4">The sequence shown here is derived from an EMBL/GenBank/DDBJ whole genome shotgun (WGS) entry which is preliminary data.</text>
</comment>
<protein>
    <recommendedName>
        <fullName evidence="3">C3H1-type domain-containing protein</fullName>
    </recommendedName>
</protein>
<dbReference type="Proteomes" id="UP000225706">
    <property type="component" value="Unassembled WGS sequence"/>
</dbReference>
<organism evidence="4 5">
    <name type="scientific">Stylophora pistillata</name>
    <name type="common">Smooth cauliflower coral</name>
    <dbReference type="NCBI Taxonomy" id="50429"/>
    <lineage>
        <taxon>Eukaryota</taxon>
        <taxon>Metazoa</taxon>
        <taxon>Cnidaria</taxon>
        <taxon>Anthozoa</taxon>
        <taxon>Hexacorallia</taxon>
        <taxon>Scleractinia</taxon>
        <taxon>Astrocoeniina</taxon>
        <taxon>Pocilloporidae</taxon>
        <taxon>Stylophora</taxon>
    </lineage>
</organism>
<evidence type="ECO:0000313" key="5">
    <source>
        <dbReference type="Proteomes" id="UP000225706"/>
    </source>
</evidence>
<feature type="chain" id="PRO_5012541254" description="C3H1-type domain-containing protein" evidence="2">
    <location>
        <begin position="20"/>
        <end position="139"/>
    </location>
</feature>
<feature type="domain" description="C3H1-type" evidence="3">
    <location>
        <begin position="35"/>
        <end position="64"/>
    </location>
</feature>
<dbReference type="SUPFAM" id="SSF57302">
    <property type="entry name" value="Snake toxin-like"/>
    <property type="match status" value="1"/>
</dbReference>
<dbReference type="InterPro" id="IPR000571">
    <property type="entry name" value="Znf_CCCH"/>
</dbReference>
<dbReference type="EMBL" id="LSMT01000288">
    <property type="protein sequence ID" value="PFX21166.1"/>
    <property type="molecule type" value="Genomic_DNA"/>
</dbReference>
<sequence>MRIALAAVIASSLICHAFSITCYQCVPEMTASCNSFNTKQCIRHQTKRICPKGMDSCMWTHVRGIFNNRTIDVEQRSCATGHTCGSLQTSCDWNNNNTDLKCGWSCCKSDLCNVGNDASYSPVTGCFLRLLVALLTLFL</sequence>
<evidence type="ECO:0000256" key="1">
    <source>
        <dbReference type="PROSITE-ProRule" id="PRU00723"/>
    </source>
</evidence>
<evidence type="ECO:0000313" key="4">
    <source>
        <dbReference type="EMBL" id="PFX21166.1"/>
    </source>
</evidence>
<reference evidence="5" key="1">
    <citation type="journal article" date="2017" name="bioRxiv">
        <title>Comparative analysis of the genomes of Stylophora pistillata and Acropora digitifera provides evidence for extensive differences between species of corals.</title>
        <authorList>
            <person name="Voolstra C.R."/>
            <person name="Li Y."/>
            <person name="Liew Y.J."/>
            <person name="Baumgarten S."/>
            <person name="Zoccola D."/>
            <person name="Flot J.-F."/>
            <person name="Tambutte S."/>
            <person name="Allemand D."/>
            <person name="Aranda M."/>
        </authorList>
    </citation>
    <scope>NUCLEOTIDE SEQUENCE [LARGE SCALE GENOMIC DNA]</scope>
</reference>
<gene>
    <name evidence="4" type="ORF">AWC38_SpisGene14348</name>
</gene>
<accession>A0A2B4RVH1</accession>
<dbReference type="PROSITE" id="PS50103">
    <property type="entry name" value="ZF_C3H1"/>
    <property type="match status" value="1"/>
</dbReference>
<dbReference type="AlphaFoldDB" id="A0A2B4RVH1"/>